<dbReference type="EMBL" id="MCGO01000016">
    <property type="protein sequence ID" value="ORY46598.1"/>
    <property type="molecule type" value="Genomic_DNA"/>
</dbReference>
<evidence type="ECO:0000256" key="9">
    <source>
        <dbReference type="ARBA" id="ARBA00023098"/>
    </source>
</evidence>
<dbReference type="Proteomes" id="UP000193642">
    <property type="component" value="Unassembled WGS sequence"/>
</dbReference>
<comment type="function">
    <text evidence="14">Catalyzes the third of the four reactions of the long-chain fatty acids elongation cycle. This endoplasmic reticulum-bound enzymatic process, allows the addition of two carbons to the chain of long- and very long-chain fatty acids/VLCFAs per cycle. This enzyme catalyzes the dehydration of the 3-hydroxyacyl-CoA intermediate into trans-2,3-enoyl-CoA, within each cycle of fatty acid elongation. Thereby, it participates to the production of VLCFAs of different chain lengths that are involved in multiple biological processes as precursors of membrane lipids and lipid mediators.</text>
</comment>
<keyword evidence="14" id="KW-0256">Endoplasmic reticulum</keyword>
<dbReference type="PANTHER" id="PTHR11035:SF3">
    <property type="entry name" value="VERY-LONG-CHAIN (3R)-3-HYDROXYACYL-COA DEHYDRATASE"/>
    <property type="match status" value="1"/>
</dbReference>
<evidence type="ECO:0000256" key="5">
    <source>
        <dbReference type="ARBA" id="ARBA00022516"/>
    </source>
</evidence>
<proteinExistence type="inferred from homology"/>
<feature type="transmembrane region" description="Helical" evidence="14">
    <location>
        <begin position="174"/>
        <end position="193"/>
    </location>
</feature>
<evidence type="ECO:0000256" key="11">
    <source>
        <dbReference type="ARBA" id="ARBA00023160"/>
    </source>
</evidence>
<feature type="transmembrane region" description="Helical" evidence="14">
    <location>
        <begin position="205"/>
        <end position="225"/>
    </location>
</feature>
<dbReference type="GO" id="GO:0102158">
    <property type="term" value="F:very-long-chain (3R)-3-hydroxyacyl-CoA dehydratase activity"/>
    <property type="evidence" value="ECO:0007669"/>
    <property type="project" value="UniProtKB-EC"/>
</dbReference>
<keyword evidence="12 14" id="KW-0456">Lyase</keyword>
<comment type="caution">
    <text evidence="15">The sequence shown here is derived from an EMBL/GenBank/DDBJ whole genome shotgun (WGS) entry which is preliminary data.</text>
</comment>
<comment type="subcellular location">
    <subcellularLocation>
        <location evidence="14">Endoplasmic reticulum membrane</location>
        <topology evidence="14">Multi-pass membrane protein</topology>
    </subcellularLocation>
    <subcellularLocation>
        <location evidence="1">Membrane</location>
        <topology evidence="1">Multi-pass membrane protein</topology>
    </subcellularLocation>
</comment>
<dbReference type="GO" id="GO:0005789">
    <property type="term" value="C:endoplasmic reticulum membrane"/>
    <property type="evidence" value="ECO:0007669"/>
    <property type="project" value="UniProtKB-SubCell"/>
</dbReference>
<reference evidence="15 16" key="1">
    <citation type="submission" date="2016-07" db="EMBL/GenBank/DDBJ databases">
        <title>Pervasive Adenine N6-methylation of Active Genes in Fungi.</title>
        <authorList>
            <consortium name="DOE Joint Genome Institute"/>
            <person name="Mondo S.J."/>
            <person name="Dannebaum R.O."/>
            <person name="Kuo R.C."/>
            <person name="Labutti K."/>
            <person name="Haridas S."/>
            <person name="Kuo A."/>
            <person name="Salamov A."/>
            <person name="Ahrendt S.R."/>
            <person name="Lipzen A."/>
            <person name="Sullivan W."/>
            <person name="Andreopoulos W.B."/>
            <person name="Clum A."/>
            <person name="Lindquist E."/>
            <person name="Daum C."/>
            <person name="Ramamoorthy G.K."/>
            <person name="Gryganskyi A."/>
            <person name="Culley D."/>
            <person name="Magnuson J.K."/>
            <person name="James T.Y."/>
            <person name="O'Malley M.A."/>
            <person name="Stajich J.E."/>
            <person name="Spatafora J.W."/>
            <person name="Visel A."/>
            <person name="Grigoriev I.V."/>
        </authorList>
    </citation>
    <scope>NUCLEOTIDE SEQUENCE [LARGE SCALE GENOMIC DNA]</scope>
    <source>
        <strain evidence="15 16">JEL800</strain>
    </source>
</reference>
<evidence type="ECO:0000256" key="1">
    <source>
        <dbReference type="ARBA" id="ARBA00004141"/>
    </source>
</evidence>
<dbReference type="OrthoDB" id="46988at2759"/>
<keyword evidence="7 14" id="KW-0276">Fatty acid metabolism</keyword>
<gene>
    <name evidence="15" type="ORF">BCR33DRAFT_696753</name>
</gene>
<dbReference type="InterPro" id="IPR007482">
    <property type="entry name" value="Tyr_Pase-like_PTPLA"/>
</dbReference>
<dbReference type="STRING" id="329046.A0A1Y2CHS7"/>
<dbReference type="AlphaFoldDB" id="A0A1Y2CHS7"/>
<evidence type="ECO:0000256" key="4">
    <source>
        <dbReference type="ARBA" id="ARBA00013122"/>
    </source>
</evidence>
<dbReference type="Pfam" id="PF04387">
    <property type="entry name" value="PTPLA"/>
    <property type="match status" value="1"/>
</dbReference>
<evidence type="ECO:0000256" key="8">
    <source>
        <dbReference type="ARBA" id="ARBA00022989"/>
    </source>
</evidence>
<accession>A0A1Y2CHS7</accession>
<organism evidence="15 16">
    <name type="scientific">Rhizoclosmatium globosum</name>
    <dbReference type="NCBI Taxonomy" id="329046"/>
    <lineage>
        <taxon>Eukaryota</taxon>
        <taxon>Fungi</taxon>
        <taxon>Fungi incertae sedis</taxon>
        <taxon>Chytridiomycota</taxon>
        <taxon>Chytridiomycota incertae sedis</taxon>
        <taxon>Chytridiomycetes</taxon>
        <taxon>Chytridiales</taxon>
        <taxon>Chytriomycetaceae</taxon>
        <taxon>Rhizoclosmatium</taxon>
    </lineage>
</organism>
<evidence type="ECO:0000313" key="15">
    <source>
        <dbReference type="EMBL" id="ORY46598.1"/>
    </source>
</evidence>
<dbReference type="GO" id="GO:0030497">
    <property type="term" value="P:fatty acid elongation"/>
    <property type="evidence" value="ECO:0007669"/>
    <property type="project" value="TreeGrafter"/>
</dbReference>
<comment type="catalytic activity">
    <reaction evidence="13 14">
        <text>a very-long-chain (3R)-3-hydroxyacyl-CoA = a very-long-chain (2E)-enoyl-CoA + H2O</text>
        <dbReference type="Rhea" id="RHEA:45812"/>
        <dbReference type="ChEBI" id="CHEBI:15377"/>
        <dbReference type="ChEBI" id="CHEBI:83728"/>
        <dbReference type="ChEBI" id="CHEBI:85440"/>
        <dbReference type="EC" id="4.2.1.134"/>
    </reaction>
</comment>
<feature type="transmembrane region" description="Helical" evidence="14">
    <location>
        <begin position="76"/>
        <end position="97"/>
    </location>
</feature>
<comment type="similarity">
    <text evidence="3 14">Belongs to the very long-chain fatty acids dehydratase HACD family.</text>
</comment>
<evidence type="ECO:0000256" key="3">
    <source>
        <dbReference type="ARBA" id="ARBA00007811"/>
    </source>
</evidence>
<keyword evidence="6 14" id="KW-0812">Transmembrane</keyword>
<feature type="transmembrane region" description="Helical" evidence="14">
    <location>
        <begin position="6"/>
        <end position="22"/>
    </location>
</feature>
<dbReference type="GO" id="GO:0030148">
    <property type="term" value="P:sphingolipid biosynthetic process"/>
    <property type="evidence" value="ECO:0007669"/>
    <property type="project" value="TreeGrafter"/>
</dbReference>
<evidence type="ECO:0000256" key="6">
    <source>
        <dbReference type="ARBA" id="ARBA00022692"/>
    </source>
</evidence>
<name>A0A1Y2CHS7_9FUNG</name>
<evidence type="ECO:0000256" key="14">
    <source>
        <dbReference type="RuleBase" id="RU363109"/>
    </source>
</evidence>
<dbReference type="GO" id="GO:0042761">
    <property type="term" value="P:very long-chain fatty acid biosynthetic process"/>
    <property type="evidence" value="ECO:0007669"/>
    <property type="project" value="TreeGrafter"/>
</dbReference>
<evidence type="ECO:0000256" key="13">
    <source>
        <dbReference type="ARBA" id="ARBA00036671"/>
    </source>
</evidence>
<keyword evidence="10 14" id="KW-0472">Membrane</keyword>
<keyword evidence="5 14" id="KW-0444">Lipid biosynthesis</keyword>
<comment type="pathway">
    <text evidence="2 14">Lipid metabolism; fatty acid biosynthesis.</text>
</comment>
<evidence type="ECO:0000313" key="16">
    <source>
        <dbReference type="Proteomes" id="UP000193642"/>
    </source>
</evidence>
<evidence type="ECO:0000256" key="7">
    <source>
        <dbReference type="ARBA" id="ARBA00022832"/>
    </source>
</evidence>
<evidence type="ECO:0000256" key="10">
    <source>
        <dbReference type="ARBA" id="ARBA00023136"/>
    </source>
</evidence>
<evidence type="ECO:0000256" key="12">
    <source>
        <dbReference type="ARBA" id="ARBA00023239"/>
    </source>
</evidence>
<dbReference type="UniPathway" id="UPA00094"/>
<keyword evidence="11 14" id="KW-0275">Fatty acid biosynthesis</keyword>
<protein>
    <recommendedName>
        <fullName evidence="4 14">Very-long-chain (3R)-3-hydroxyacyl-CoA dehydratase</fullName>
        <ecNumber evidence="4 14">4.2.1.134</ecNumber>
    </recommendedName>
</protein>
<dbReference type="EC" id="4.2.1.134" evidence="4 14"/>
<keyword evidence="9 14" id="KW-0443">Lipid metabolism</keyword>
<dbReference type="PANTHER" id="PTHR11035">
    <property type="entry name" value="VERY-LONG-CHAIN (3R)-3-HYDROXYACYL-COA DEHYDRATASE"/>
    <property type="match status" value="1"/>
</dbReference>
<sequence>MVVSFFQWVLSPVVDFLQKLVWKMPKDKSVKQAKKTNGLVDKYLLIYNAVSCVAWGYTAFYRVIANIGDYPSTYSQIGNTLLILQTFALLEVFHALFKLVRSPVFTTAMQVASRLTMVWAVCNQFPEVANDWAYSTMALAWGLTEIIRYSFYALNLLGSDSEYFSFLTWCRYHFFYILYPVGAGSEFWLILAANKIAKENPDQKVLSYFFTFCQFIWPVGFYIMYSHMIKQRTKFVKDAKEKKETAKKAKKAE</sequence>
<keyword evidence="16" id="KW-1185">Reference proteome</keyword>
<feature type="transmembrane region" description="Helical" evidence="14">
    <location>
        <begin position="43"/>
        <end position="64"/>
    </location>
</feature>
<keyword evidence="8 14" id="KW-1133">Transmembrane helix</keyword>
<evidence type="ECO:0000256" key="2">
    <source>
        <dbReference type="ARBA" id="ARBA00005194"/>
    </source>
</evidence>